<keyword evidence="7" id="KW-1185">Reference proteome</keyword>
<feature type="non-terminal residue" evidence="5">
    <location>
        <position position="1"/>
    </location>
</feature>
<protein>
    <recommendedName>
        <fullName evidence="8">Peroxisomal biogenesis factor 11</fullName>
    </recommendedName>
</protein>
<name>A0A180GGD6_PUCT1</name>
<dbReference type="GO" id="GO:0005778">
    <property type="term" value="C:peroxisomal membrane"/>
    <property type="evidence" value="ECO:0007669"/>
    <property type="project" value="UniProtKB-SubCell"/>
</dbReference>
<accession>A0A180GGD6</accession>
<dbReference type="EnsemblFungi" id="PTTG_05702-t43_1">
    <property type="protein sequence ID" value="PTTG_05702-t43_1-p1"/>
    <property type="gene ID" value="PTTG_05702"/>
</dbReference>
<gene>
    <name evidence="5" type="ORF">PTTG_05702</name>
</gene>
<reference evidence="5" key="1">
    <citation type="submission" date="2009-11" db="EMBL/GenBank/DDBJ databases">
        <authorList>
            <consortium name="The Broad Institute Genome Sequencing Platform"/>
            <person name="Ward D."/>
            <person name="Feldgarden M."/>
            <person name="Earl A."/>
            <person name="Young S.K."/>
            <person name="Zeng Q."/>
            <person name="Koehrsen M."/>
            <person name="Alvarado L."/>
            <person name="Berlin A."/>
            <person name="Bochicchio J."/>
            <person name="Borenstein D."/>
            <person name="Chapman S.B."/>
            <person name="Chen Z."/>
            <person name="Engels R."/>
            <person name="Freedman E."/>
            <person name="Gellesch M."/>
            <person name="Goldberg J."/>
            <person name="Griggs A."/>
            <person name="Gujja S."/>
            <person name="Heilman E."/>
            <person name="Heiman D."/>
            <person name="Hepburn T."/>
            <person name="Howarth C."/>
            <person name="Jen D."/>
            <person name="Larson L."/>
            <person name="Lewis B."/>
            <person name="Mehta T."/>
            <person name="Park D."/>
            <person name="Pearson M."/>
            <person name="Roberts A."/>
            <person name="Saif S."/>
            <person name="Shea T."/>
            <person name="Shenoy N."/>
            <person name="Sisk P."/>
            <person name="Stolte C."/>
            <person name="Sykes S."/>
            <person name="Thomson T."/>
            <person name="Walk T."/>
            <person name="White J."/>
            <person name="Yandava C."/>
            <person name="Izard J."/>
            <person name="Baranova O.V."/>
            <person name="Blanton J.M."/>
            <person name="Tanner A.C."/>
            <person name="Dewhirst F.E."/>
            <person name="Haas B."/>
            <person name="Nusbaum C."/>
            <person name="Birren B."/>
        </authorList>
    </citation>
    <scope>NUCLEOTIDE SEQUENCE [LARGE SCALE GENOMIC DNA]</scope>
    <source>
        <strain evidence="5">1-1 BBBD Race 1</strain>
    </source>
</reference>
<dbReference type="PANTHER" id="PTHR12652">
    <property type="entry name" value="PEROXISOMAL BIOGENESIS FACTOR 11"/>
    <property type="match status" value="1"/>
</dbReference>
<reference evidence="6" key="4">
    <citation type="submission" date="2025-05" db="UniProtKB">
        <authorList>
            <consortium name="EnsemblFungi"/>
        </authorList>
    </citation>
    <scope>IDENTIFICATION</scope>
    <source>
        <strain evidence="6">isolate 1-1 / race 1 (BBBD)</strain>
    </source>
</reference>
<dbReference type="OrthoDB" id="411017at2759"/>
<keyword evidence="1" id="KW-0962">Peroxisome biogenesis</keyword>
<evidence type="ECO:0000256" key="4">
    <source>
        <dbReference type="ARBA" id="ARBA00046271"/>
    </source>
</evidence>
<dbReference type="GO" id="GO:0016559">
    <property type="term" value="P:peroxisome fission"/>
    <property type="evidence" value="ECO:0007669"/>
    <property type="project" value="InterPro"/>
</dbReference>
<keyword evidence="2" id="KW-0472">Membrane</keyword>
<dbReference type="Pfam" id="PF05648">
    <property type="entry name" value="PEX11"/>
    <property type="match status" value="1"/>
</dbReference>
<evidence type="ECO:0000256" key="1">
    <source>
        <dbReference type="ARBA" id="ARBA00022593"/>
    </source>
</evidence>
<dbReference type="VEuPathDB" id="FungiDB:PTTG_05702"/>
<dbReference type="Proteomes" id="UP000005240">
    <property type="component" value="Unassembled WGS sequence"/>
</dbReference>
<dbReference type="PANTHER" id="PTHR12652:SF50">
    <property type="entry name" value="PEROXIN 11"/>
    <property type="match status" value="1"/>
</dbReference>
<proteinExistence type="predicted"/>
<evidence type="ECO:0000313" key="6">
    <source>
        <dbReference type="EnsemblFungi" id="PTTG_05702-t43_1-p1"/>
    </source>
</evidence>
<organism evidence="5">
    <name type="scientific">Puccinia triticina (isolate 1-1 / race 1 (BBBD))</name>
    <name type="common">Brown leaf rust fungus</name>
    <dbReference type="NCBI Taxonomy" id="630390"/>
    <lineage>
        <taxon>Eukaryota</taxon>
        <taxon>Fungi</taxon>
        <taxon>Dikarya</taxon>
        <taxon>Basidiomycota</taxon>
        <taxon>Pucciniomycotina</taxon>
        <taxon>Pucciniomycetes</taxon>
        <taxon>Pucciniales</taxon>
        <taxon>Pucciniaceae</taxon>
        <taxon>Puccinia</taxon>
    </lineage>
</organism>
<reference evidence="5" key="2">
    <citation type="submission" date="2016-05" db="EMBL/GenBank/DDBJ databases">
        <title>Comparative analysis highlights variable genome content of wheat rusts and divergence of the mating loci.</title>
        <authorList>
            <person name="Cuomo C.A."/>
            <person name="Bakkeren G."/>
            <person name="Szabo L."/>
            <person name="Khalil H."/>
            <person name="Joly D."/>
            <person name="Goldberg J."/>
            <person name="Young S."/>
            <person name="Zeng Q."/>
            <person name="Fellers J."/>
        </authorList>
    </citation>
    <scope>NUCLEOTIDE SEQUENCE [LARGE SCALE GENOMIC DNA]</scope>
    <source>
        <strain evidence="5">1-1 BBBD Race 1</strain>
    </source>
</reference>
<dbReference type="AlphaFoldDB" id="A0A180GGD6"/>
<evidence type="ECO:0000256" key="3">
    <source>
        <dbReference type="ARBA" id="ARBA00023140"/>
    </source>
</evidence>
<evidence type="ECO:0000313" key="5">
    <source>
        <dbReference type="EMBL" id="OAV91382.1"/>
    </source>
</evidence>
<dbReference type="InterPro" id="IPR008733">
    <property type="entry name" value="PEX11"/>
</dbReference>
<evidence type="ECO:0000256" key="2">
    <source>
        <dbReference type="ARBA" id="ARBA00023136"/>
    </source>
</evidence>
<keyword evidence="3" id="KW-0576">Peroxisome</keyword>
<evidence type="ECO:0000313" key="7">
    <source>
        <dbReference type="Proteomes" id="UP000005240"/>
    </source>
</evidence>
<reference evidence="6 7" key="3">
    <citation type="journal article" date="2017" name="G3 (Bethesda)">
        <title>Comparative analysis highlights variable genome content of wheat rusts and divergence of the mating loci.</title>
        <authorList>
            <person name="Cuomo C.A."/>
            <person name="Bakkeren G."/>
            <person name="Khalil H.B."/>
            <person name="Panwar V."/>
            <person name="Joly D."/>
            <person name="Linning R."/>
            <person name="Sakthikumar S."/>
            <person name="Song X."/>
            <person name="Adiconis X."/>
            <person name="Fan L."/>
            <person name="Goldberg J.M."/>
            <person name="Levin J.Z."/>
            <person name="Young S."/>
            <person name="Zeng Q."/>
            <person name="Anikster Y."/>
            <person name="Bruce M."/>
            <person name="Wang M."/>
            <person name="Yin C."/>
            <person name="McCallum B."/>
            <person name="Szabo L.J."/>
            <person name="Hulbert S."/>
            <person name="Chen X."/>
            <person name="Fellers J.P."/>
        </authorList>
    </citation>
    <scope>NUCLEOTIDE SEQUENCE</scope>
    <source>
        <strain evidence="7">Isolate 1-1 / race 1 (BBBD)</strain>
        <strain evidence="6">isolate 1-1 / race 1 (BBBD)</strain>
    </source>
</reference>
<comment type="subcellular location">
    <subcellularLocation>
        <location evidence="4">Peroxisome membrane</location>
    </subcellularLocation>
</comment>
<sequence length="291" mass="32070">MDIITSVAADSSSNFGVSSLSTTIVTVTVNYTNSIPSGGPSIMASIANQVIFHPVISSSLKVGNTTVGRDKLYRTIQYFSRFLVWYFEKNGYDKQTIMRFNNLKSALGVSRKLMRLGKPLEHLQAALKVTKEISDPVVGVCAVGRQISYAIYLFNDMMIWADKIKFITLDKVDLALVNKRAAQFWMAGISLNVISGIYKHQQVQSKLRKIKRANKSFGEHEKEEKKHQIQSISAQAFAVRLQLLQDFCDILSPSSTLGYHSLNDGVIGGAGVISSLLGLRSQVNKVLGSGM</sequence>
<dbReference type="EMBL" id="ADAS02000081">
    <property type="protein sequence ID" value="OAV91382.1"/>
    <property type="molecule type" value="Genomic_DNA"/>
</dbReference>
<evidence type="ECO:0008006" key="8">
    <source>
        <dbReference type="Google" id="ProtNLM"/>
    </source>
</evidence>